<dbReference type="Proteomes" id="UP000481087">
    <property type="component" value="Unassembled WGS sequence"/>
</dbReference>
<evidence type="ECO:0000256" key="1">
    <source>
        <dbReference type="ARBA" id="ARBA00008361"/>
    </source>
</evidence>
<feature type="domain" description="Methyltransferase type 11" evidence="4">
    <location>
        <begin position="52"/>
        <end position="148"/>
    </location>
</feature>
<keyword evidence="2 5" id="KW-0489">Methyltransferase</keyword>
<dbReference type="GO" id="GO:0032259">
    <property type="term" value="P:methylation"/>
    <property type="evidence" value="ECO:0007669"/>
    <property type="project" value="UniProtKB-KW"/>
</dbReference>
<dbReference type="EMBL" id="WTUZ01000039">
    <property type="protein sequence ID" value="MZQ86656.1"/>
    <property type="molecule type" value="Genomic_DNA"/>
</dbReference>
<dbReference type="Gene3D" id="3.40.50.150">
    <property type="entry name" value="Vaccinia Virus protein VP39"/>
    <property type="match status" value="1"/>
</dbReference>
<dbReference type="InterPro" id="IPR029063">
    <property type="entry name" value="SAM-dependent_MTases_sf"/>
</dbReference>
<evidence type="ECO:0000256" key="2">
    <source>
        <dbReference type="ARBA" id="ARBA00022603"/>
    </source>
</evidence>
<dbReference type="InterPro" id="IPR013216">
    <property type="entry name" value="Methyltransf_11"/>
</dbReference>
<keyword evidence="3 5" id="KW-0808">Transferase</keyword>
<organism evidence="5 6">
    <name type="scientific">Paenibacillus silvestris</name>
    <dbReference type="NCBI Taxonomy" id="2606219"/>
    <lineage>
        <taxon>Bacteria</taxon>
        <taxon>Bacillati</taxon>
        <taxon>Bacillota</taxon>
        <taxon>Bacilli</taxon>
        <taxon>Bacillales</taxon>
        <taxon>Paenibacillaceae</taxon>
        <taxon>Paenibacillus</taxon>
    </lineage>
</organism>
<protein>
    <submittedName>
        <fullName evidence="5">Methyltransferase domain-containing protein</fullName>
    </submittedName>
</protein>
<evidence type="ECO:0000313" key="6">
    <source>
        <dbReference type="Proteomes" id="UP000481087"/>
    </source>
</evidence>
<reference evidence="5 6" key="1">
    <citation type="submission" date="2019-12" db="EMBL/GenBank/DDBJ databases">
        <title>Paenibacillus sp. nov. sp. isolated from soil.</title>
        <authorList>
            <person name="Kim J."/>
            <person name="Jeong S.E."/>
            <person name="Jung H.S."/>
            <person name="Jeon C.O."/>
        </authorList>
    </citation>
    <scope>NUCLEOTIDE SEQUENCE [LARGE SCALE GENOMIC DNA]</scope>
    <source>
        <strain evidence="5 6">5J-6</strain>
    </source>
</reference>
<dbReference type="GO" id="GO:0008757">
    <property type="term" value="F:S-adenosylmethionine-dependent methyltransferase activity"/>
    <property type="evidence" value="ECO:0007669"/>
    <property type="project" value="InterPro"/>
</dbReference>
<dbReference type="InterPro" id="IPR051052">
    <property type="entry name" value="Diverse_substrate_MTase"/>
</dbReference>
<gene>
    <name evidence="5" type="ORF">GQF01_31575</name>
</gene>
<comment type="similarity">
    <text evidence="1">Belongs to the methyltransferase superfamily.</text>
</comment>
<name>A0A6L8VAJ8_9BACL</name>
<dbReference type="PANTHER" id="PTHR44942:SF4">
    <property type="entry name" value="METHYLTRANSFERASE TYPE 11 DOMAIN-CONTAINING PROTEIN"/>
    <property type="match status" value="1"/>
</dbReference>
<evidence type="ECO:0000256" key="3">
    <source>
        <dbReference type="ARBA" id="ARBA00022679"/>
    </source>
</evidence>
<dbReference type="PANTHER" id="PTHR44942">
    <property type="entry name" value="METHYLTRANSF_11 DOMAIN-CONTAINING PROTEIN"/>
    <property type="match status" value="1"/>
</dbReference>
<dbReference type="CDD" id="cd02440">
    <property type="entry name" value="AdoMet_MTases"/>
    <property type="match status" value="1"/>
</dbReference>
<dbReference type="AlphaFoldDB" id="A0A6L8VAJ8"/>
<evidence type="ECO:0000313" key="5">
    <source>
        <dbReference type="EMBL" id="MZQ86656.1"/>
    </source>
</evidence>
<evidence type="ECO:0000259" key="4">
    <source>
        <dbReference type="Pfam" id="PF08241"/>
    </source>
</evidence>
<sequence>MVNENEKTIKQHVQQQFGKNANKYVTSERHAKGDDLALLLGWLPVENTWNVLDIATGGGHVAKLLSPHVQQVVATDLTRPMLVAAAEHLKQAQCTNVLYVVADAEQLPFLDSSFDAVTCRIAAHHFPNPHLFILEAARVLKPGGKLVLIDNVAPTEKALNQFMNTFEAMRDTSHVRCLTVLEWQALAEKAGLQIEQSVMNRKPYNFPVWVMRTTENEEQAKAVEQFISDADPAIRAYFSVHIENENVQTLEIDEWRAMFSKPAQTT</sequence>
<dbReference type="RefSeq" id="WP_161411043.1">
    <property type="nucleotide sequence ID" value="NZ_WTUZ01000039.1"/>
</dbReference>
<dbReference type="Pfam" id="PF08241">
    <property type="entry name" value="Methyltransf_11"/>
    <property type="match status" value="1"/>
</dbReference>
<keyword evidence="6" id="KW-1185">Reference proteome</keyword>
<comment type="caution">
    <text evidence="5">The sequence shown here is derived from an EMBL/GenBank/DDBJ whole genome shotgun (WGS) entry which is preliminary data.</text>
</comment>
<accession>A0A6L8VAJ8</accession>
<proteinExistence type="inferred from homology"/>
<dbReference type="SUPFAM" id="SSF53335">
    <property type="entry name" value="S-adenosyl-L-methionine-dependent methyltransferases"/>
    <property type="match status" value="1"/>
</dbReference>